<evidence type="ECO:0000313" key="3">
    <source>
        <dbReference type="Proteomes" id="UP000235371"/>
    </source>
</evidence>
<dbReference type="GeneID" id="36580552"/>
<gene>
    <name evidence="2" type="ORF">K444DRAFT_394444</name>
</gene>
<reference evidence="2 3" key="1">
    <citation type="submission" date="2016-04" db="EMBL/GenBank/DDBJ databases">
        <title>A degradative enzymes factory behind the ericoid mycorrhizal symbiosis.</title>
        <authorList>
            <consortium name="DOE Joint Genome Institute"/>
            <person name="Martino E."/>
            <person name="Morin E."/>
            <person name="Grelet G."/>
            <person name="Kuo A."/>
            <person name="Kohler A."/>
            <person name="Daghino S."/>
            <person name="Barry K."/>
            <person name="Choi C."/>
            <person name="Cichocki N."/>
            <person name="Clum A."/>
            <person name="Copeland A."/>
            <person name="Hainaut M."/>
            <person name="Haridas S."/>
            <person name="Labutti K."/>
            <person name="Lindquist E."/>
            <person name="Lipzen A."/>
            <person name="Khouja H.-R."/>
            <person name="Murat C."/>
            <person name="Ohm R."/>
            <person name="Olson A."/>
            <person name="Spatafora J."/>
            <person name="Veneault-Fourrey C."/>
            <person name="Henrissat B."/>
            <person name="Grigoriev I."/>
            <person name="Martin F."/>
            <person name="Perotto S."/>
        </authorList>
    </citation>
    <scope>NUCLEOTIDE SEQUENCE [LARGE SCALE GENOMIC DNA]</scope>
    <source>
        <strain evidence="2 3">E</strain>
    </source>
</reference>
<dbReference type="EMBL" id="KZ613790">
    <property type="protein sequence ID" value="PMD60505.1"/>
    <property type="molecule type" value="Genomic_DNA"/>
</dbReference>
<accession>A0A2J6TBU7</accession>
<dbReference type="InParanoid" id="A0A2J6TBU7"/>
<keyword evidence="3" id="KW-1185">Reference proteome</keyword>
<dbReference type="RefSeq" id="XP_024737409.1">
    <property type="nucleotide sequence ID" value="XM_024872471.1"/>
</dbReference>
<dbReference type="STRING" id="1095630.A0A2J6TBU7"/>
<dbReference type="AlphaFoldDB" id="A0A2J6TBU7"/>
<feature type="signal peptide" evidence="1">
    <location>
        <begin position="1"/>
        <end position="17"/>
    </location>
</feature>
<feature type="chain" id="PRO_5014397780" evidence="1">
    <location>
        <begin position="18"/>
        <end position="86"/>
    </location>
</feature>
<proteinExistence type="predicted"/>
<dbReference type="OrthoDB" id="5426294at2759"/>
<evidence type="ECO:0000313" key="2">
    <source>
        <dbReference type="EMBL" id="PMD60505.1"/>
    </source>
</evidence>
<protein>
    <submittedName>
        <fullName evidence="2">Uncharacterized protein</fullName>
    </submittedName>
</protein>
<sequence length="86" mass="8723">MLSQLLFVATYAAVVSAQIEFLNGTIVCPGPGDFCSGNIIIRCGSDGIGQPGNCDDNLAGEPPLGVGNSNCWETSPTSGDAACSKK</sequence>
<keyword evidence="1" id="KW-0732">Signal</keyword>
<name>A0A2J6TBU7_9HELO</name>
<evidence type="ECO:0000256" key="1">
    <source>
        <dbReference type="SAM" id="SignalP"/>
    </source>
</evidence>
<dbReference type="Proteomes" id="UP000235371">
    <property type="component" value="Unassembled WGS sequence"/>
</dbReference>
<organism evidence="2 3">
    <name type="scientific">Hyaloscypha bicolor E</name>
    <dbReference type="NCBI Taxonomy" id="1095630"/>
    <lineage>
        <taxon>Eukaryota</taxon>
        <taxon>Fungi</taxon>
        <taxon>Dikarya</taxon>
        <taxon>Ascomycota</taxon>
        <taxon>Pezizomycotina</taxon>
        <taxon>Leotiomycetes</taxon>
        <taxon>Helotiales</taxon>
        <taxon>Hyaloscyphaceae</taxon>
        <taxon>Hyaloscypha</taxon>
        <taxon>Hyaloscypha bicolor</taxon>
    </lineage>
</organism>